<dbReference type="Gene3D" id="1.10.150.20">
    <property type="entry name" value="5' to 3' exonuclease, C-terminal subdomain"/>
    <property type="match status" value="2"/>
</dbReference>
<dbReference type="InterPro" id="IPR004150">
    <property type="entry name" value="NAD_DNA_ligase_OB"/>
</dbReference>
<evidence type="ECO:0000313" key="17">
    <source>
        <dbReference type="Proteomes" id="UP000474718"/>
    </source>
</evidence>
<dbReference type="SMART" id="SM00278">
    <property type="entry name" value="HhH1"/>
    <property type="match status" value="3"/>
</dbReference>
<dbReference type="InterPro" id="IPR012340">
    <property type="entry name" value="NA-bd_OB-fold"/>
</dbReference>
<evidence type="ECO:0000256" key="10">
    <source>
        <dbReference type="ARBA" id="ARBA00023211"/>
    </source>
</evidence>
<dbReference type="Pfam" id="PF00533">
    <property type="entry name" value="BRCT"/>
    <property type="match status" value="1"/>
</dbReference>
<dbReference type="CDD" id="cd00114">
    <property type="entry name" value="LIGANc"/>
    <property type="match status" value="1"/>
</dbReference>
<dbReference type="Pfam" id="PF14520">
    <property type="entry name" value="HHH_5"/>
    <property type="match status" value="1"/>
</dbReference>
<dbReference type="InterPro" id="IPR001679">
    <property type="entry name" value="DNA_ligase"/>
</dbReference>
<dbReference type="Proteomes" id="UP000474718">
    <property type="component" value="Unassembled WGS sequence"/>
</dbReference>
<accession>A0AAQ1RV37</accession>
<dbReference type="PANTHER" id="PTHR23389:SF9">
    <property type="entry name" value="DNA LIGASE"/>
    <property type="match status" value="1"/>
</dbReference>
<dbReference type="RefSeq" id="WP_021659105.1">
    <property type="nucleotide sequence ID" value="NZ_FQVY01000001.1"/>
</dbReference>
<dbReference type="EC" id="6.5.1.2" evidence="12"/>
<dbReference type="CDD" id="cd17748">
    <property type="entry name" value="BRCT_DNA_ligase_like"/>
    <property type="match status" value="1"/>
</dbReference>
<evidence type="ECO:0000256" key="3">
    <source>
        <dbReference type="ARBA" id="ARBA00022705"/>
    </source>
</evidence>
<feature type="binding site" evidence="12">
    <location>
        <position position="423"/>
    </location>
    <ligand>
        <name>Zn(2+)</name>
        <dbReference type="ChEBI" id="CHEBI:29105"/>
    </ligand>
</feature>
<dbReference type="PANTHER" id="PTHR23389">
    <property type="entry name" value="CHROMOSOME TRANSMISSION FIDELITY FACTOR 18"/>
    <property type="match status" value="1"/>
</dbReference>
<dbReference type="NCBIfam" id="TIGR00575">
    <property type="entry name" value="dnlj"/>
    <property type="match status" value="1"/>
</dbReference>
<evidence type="ECO:0000256" key="2">
    <source>
        <dbReference type="ARBA" id="ARBA00022598"/>
    </source>
</evidence>
<dbReference type="SUPFAM" id="SSF56091">
    <property type="entry name" value="DNA ligase/mRNA capping enzyme, catalytic domain"/>
    <property type="match status" value="1"/>
</dbReference>
<dbReference type="Pfam" id="PF03119">
    <property type="entry name" value="DNA_ligase_ZBD"/>
    <property type="match status" value="1"/>
</dbReference>
<feature type="binding site" evidence="12">
    <location>
        <begin position="33"/>
        <end position="37"/>
    </location>
    <ligand>
        <name>NAD(+)</name>
        <dbReference type="ChEBI" id="CHEBI:57540"/>
    </ligand>
</feature>
<dbReference type="SMART" id="SM00292">
    <property type="entry name" value="BRCT"/>
    <property type="match status" value="1"/>
</dbReference>
<dbReference type="SUPFAM" id="SSF52113">
    <property type="entry name" value="BRCT domain"/>
    <property type="match status" value="1"/>
</dbReference>
<proteinExistence type="inferred from homology"/>
<evidence type="ECO:0000313" key="14">
    <source>
        <dbReference type="EMBL" id="MZL69520.1"/>
    </source>
</evidence>
<dbReference type="InterPro" id="IPR013839">
    <property type="entry name" value="DNAligase_adenylation"/>
</dbReference>
<dbReference type="SUPFAM" id="SSF50249">
    <property type="entry name" value="Nucleic acid-binding proteins"/>
    <property type="match status" value="1"/>
</dbReference>
<organism evidence="15 16">
    <name type="scientific">Bittarella massiliensis</name>
    <name type="common">ex Durand et al. 2017</name>
    <dbReference type="NCBI Taxonomy" id="1720313"/>
    <lineage>
        <taxon>Bacteria</taxon>
        <taxon>Bacillati</taxon>
        <taxon>Bacillota</taxon>
        <taxon>Clostridia</taxon>
        <taxon>Eubacteriales</taxon>
        <taxon>Oscillospiraceae</taxon>
        <taxon>Bittarella (ex Durand et al. 2017)</taxon>
    </lineage>
</organism>
<evidence type="ECO:0000256" key="1">
    <source>
        <dbReference type="ARBA" id="ARBA00004067"/>
    </source>
</evidence>
<dbReference type="InterPro" id="IPR036420">
    <property type="entry name" value="BRCT_dom_sf"/>
</dbReference>
<evidence type="ECO:0000256" key="4">
    <source>
        <dbReference type="ARBA" id="ARBA00022723"/>
    </source>
</evidence>
<evidence type="ECO:0000256" key="8">
    <source>
        <dbReference type="ARBA" id="ARBA00023027"/>
    </source>
</evidence>
<keyword evidence="10 12" id="KW-0464">Manganese</keyword>
<comment type="similarity">
    <text evidence="12">Belongs to the NAD-dependent DNA ligase family. LigA subfamily.</text>
</comment>
<comment type="cofactor">
    <cofactor evidence="12">
        <name>Mg(2+)</name>
        <dbReference type="ChEBI" id="CHEBI:18420"/>
    </cofactor>
    <cofactor evidence="12">
        <name>Mn(2+)</name>
        <dbReference type="ChEBI" id="CHEBI:29035"/>
    </cofactor>
</comment>
<dbReference type="InterPro" id="IPR010994">
    <property type="entry name" value="RuvA_2-like"/>
</dbReference>
<dbReference type="Gene3D" id="6.20.10.30">
    <property type="match status" value="1"/>
</dbReference>
<dbReference type="EMBL" id="WWVX01000004">
    <property type="protein sequence ID" value="MZL69520.1"/>
    <property type="molecule type" value="Genomic_DNA"/>
</dbReference>
<dbReference type="PIRSF" id="PIRSF001604">
    <property type="entry name" value="LigA"/>
    <property type="match status" value="1"/>
</dbReference>
<dbReference type="InterPro" id="IPR041663">
    <property type="entry name" value="DisA/LigA_HHH"/>
</dbReference>
<dbReference type="HAMAP" id="MF_01588">
    <property type="entry name" value="DNA_ligase_A"/>
    <property type="match status" value="1"/>
</dbReference>
<dbReference type="Gene3D" id="2.40.50.140">
    <property type="entry name" value="Nucleic acid-binding proteins"/>
    <property type="match status" value="1"/>
</dbReference>
<protein>
    <recommendedName>
        <fullName evidence="12">DNA ligase</fullName>
        <ecNumber evidence="12">6.5.1.2</ecNumber>
    </recommendedName>
    <alternativeName>
        <fullName evidence="12">Polydeoxyribonucleotide synthase [NAD(+)]</fullName>
    </alternativeName>
</protein>
<gene>
    <name evidence="12 14" type="primary">ligA</name>
    <name evidence="14" type="ORF">GT747_07075</name>
    <name evidence="15" type="ORF">SAMN05444424_0619</name>
</gene>
<comment type="function">
    <text evidence="1 12">DNA ligase that catalyzes the formation of phosphodiester linkages between 5'-phosphoryl and 3'-hydroxyl groups in double-stranded DNA using NAD as a coenzyme and as the energy source for the reaction. It is essential for DNA replication and repair of damaged DNA.</text>
</comment>
<sequence length="657" mass="72985">MPDAVFERMRELERQIEYHNDRYYNQDDPEISDYDYDQLTQELRALEAEHPQYKSEHSPSDRVGGVSSNQFEKVAHQVKMESLQDVFSVEEVEEFLQKITPEGGVMPCVVEMKIDGLSVSLEYRGGRLVRGSTRGDGLVGEDITVNLRTIKDIPKTIPFQGFLEVRGEVYMPRASFEKLVERQIEEGEKPFKNPRNAAAGSLRQKDASITGERGLSIFVFNLQQVEGKAFTAHSETLRWMAQQGFPVSPDFVLCQSAGEAVERIREIDGLRGKLSFDIDGAVVKVDDLHEREELGSTSKYPKWAIAYKYPPEEKETILREVEISVGRTGALIPTALFDPITLAGTTVGRAVLHNQDFINEKQVGIGDVIVVRKAGEIIPEVVAVKRHCEGSQVFQIPAYCPSCGTKTVQAEDEAATRCPNPHCPAKNFRRLWHFCSRDAMDIDGLGPAIIEALQKADLIEDFGDLYALTFEQVVELEGFQEKAAQNLISAIEASKKNDLPRLLFGLGIKNVGKRASELICERFPTLEAIMAASEEEISAVDGIGGVMAQNVVRFFAQEENRRVIDKLVARGVNTTAHKQAVGDKLTGKKFVVTGKLTRFTRKEIEELIKQNGGKVASSVSKATSYLVAGEDAGSKLEKAESLDVPVLTEDAFLELIQ</sequence>
<dbReference type="SMART" id="SM00532">
    <property type="entry name" value="LIGANc"/>
    <property type="match status" value="1"/>
</dbReference>
<dbReference type="GO" id="GO:0003911">
    <property type="term" value="F:DNA ligase (NAD+) activity"/>
    <property type="evidence" value="ECO:0007669"/>
    <property type="project" value="UniProtKB-UniRule"/>
</dbReference>
<feature type="binding site" evidence="12">
    <location>
        <position position="284"/>
    </location>
    <ligand>
        <name>NAD(+)</name>
        <dbReference type="ChEBI" id="CHEBI:57540"/>
    </ligand>
</feature>
<feature type="binding site" evidence="12">
    <location>
        <position position="418"/>
    </location>
    <ligand>
        <name>Zn(2+)</name>
        <dbReference type="ChEBI" id="CHEBI:29105"/>
    </ligand>
</feature>
<keyword evidence="4 12" id="KW-0479">Metal-binding</keyword>
<comment type="caution">
    <text evidence="15">The sequence shown here is derived from an EMBL/GenBank/DDBJ whole genome shotgun (WGS) entry which is preliminary data.</text>
</comment>
<keyword evidence="8 12" id="KW-0520">NAD</keyword>
<dbReference type="InterPro" id="IPR018239">
    <property type="entry name" value="DNA_ligase_AS"/>
</dbReference>
<evidence type="ECO:0000256" key="11">
    <source>
        <dbReference type="ARBA" id="ARBA00034005"/>
    </source>
</evidence>
<dbReference type="Gene3D" id="3.30.470.30">
    <property type="entry name" value="DNA ligase/mRNA capping enzyme"/>
    <property type="match status" value="1"/>
</dbReference>
<reference evidence="16" key="1">
    <citation type="submission" date="2016-11" db="EMBL/GenBank/DDBJ databases">
        <authorList>
            <person name="Jaros S."/>
            <person name="Januszkiewicz K."/>
            <person name="Wedrychowicz H."/>
        </authorList>
    </citation>
    <scope>NUCLEOTIDE SEQUENCE [LARGE SCALE GENOMIC DNA]</scope>
    <source>
        <strain evidence="16">DSM 4029</strain>
    </source>
</reference>
<keyword evidence="3 12" id="KW-0235">DNA replication</keyword>
<keyword evidence="7 12" id="KW-0460">Magnesium</keyword>
<name>A0AAQ1RV37_9FIRM</name>
<dbReference type="Pfam" id="PF03120">
    <property type="entry name" value="OB_DNA_ligase"/>
    <property type="match status" value="1"/>
</dbReference>
<evidence type="ECO:0000256" key="6">
    <source>
        <dbReference type="ARBA" id="ARBA00022833"/>
    </source>
</evidence>
<keyword evidence="6 12" id="KW-0862">Zinc</keyword>
<dbReference type="Proteomes" id="UP000184089">
    <property type="component" value="Unassembled WGS sequence"/>
</dbReference>
<dbReference type="InterPro" id="IPR001357">
    <property type="entry name" value="BRCT_dom"/>
</dbReference>
<evidence type="ECO:0000259" key="13">
    <source>
        <dbReference type="PROSITE" id="PS50172"/>
    </source>
</evidence>
<evidence type="ECO:0000256" key="5">
    <source>
        <dbReference type="ARBA" id="ARBA00022763"/>
    </source>
</evidence>
<dbReference type="InterPro" id="IPR004149">
    <property type="entry name" value="Znf_DNAligase_C4"/>
</dbReference>
<dbReference type="GO" id="GO:0006281">
    <property type="term" value="P:DNA repair"/>
    <property type="evidence" value="ECO:0007669"/>
    <property type="project" value="UniProtKB-KW"/>
</dbReference>
<dbReference type="PROSITE" id="PS50172">
    <property type="entry name" value="BRCT"/>
    <property type="match status" value="1"/>
</dbReference>
<dbReference type="Gene3D" id="3.40.50.10190">
    <property type="entry name" value="BRCT domain"/>
    <property type="match status" value="1"/>
</dbReference>
<feature type="binding site" evidence="12">
    <location>
        <position position="403"/>
    </location>
    <ligand>
        <name>Zn(2+)</name>
        <dbReference type="ChEBI" id="CHEBI:29105"/>
    </ligand>
</feature>
<evidence type="ECO:0000256" key="12">
    <source>
        <dbReference type="HAMAP-Rule" id="MF_01588"/>
    </source>
</evidence>
<evidence type="ECO:0000256" key="7">
    <source>
        <dbReference type="ARBA" id="ARBA00022842"/>
    </source>
</evidence>
<feature type="active site" description="N6-AMP-lysine intermediate" evidence="12">
    <location>
        <position position="113"/>
    </location>
</feature>
<dbReference type="FunFam" id="1.10.150.20:FF:000007">
    <property type="entry name" value="DNA ligase"/>
    <property type="match status" value="1"/>
</dbReference>
<dbReference type="GO" id="GO:0003677">
    <property type="term" value="F:DNA binding"/>
    <property type="evidence" value="ECO:0007669"/>
    <property type="project" value="InterPro"/>
</dbReference>
<evidence type="ECO:0000313" key="16">
    <source>
        <dbReference type="Proteomes" id="UP000184089"/>
    </source>
</evidence>
<keyword evidence="2 12" id="KW-0436">Ligase</keyword>
<dbReference type="FunFam" id="1.10.150.20:FF:000006">
    <property type="entry name" value="DNA ligase"/>
    <property type="match status" value="1"/>
</dbReference>
<comment type="catalytic activity">
    <reaction evidence="11 12">
        <text>NAD(+) + (deoxyribonucleotide)n-3'-hydroxyl + 5'-phospho-(deoxyribonucleotide)m = (deoxyribonucleotide)n+m + AMP + beta-nicotinamide D-nucleotide.</text>
        <dbReference type="EC" id="6.5.1.2"/>
    </reaction>
</comment>
<feature type="binding site" evidence="12">
    <location>
        <position position="111"/>
    </location>
    <ligand>
        <name>NAD(+)</name>
        <dbReference type="ChEBI" id="CHEBI:57540"/>
    </ligand>
</feature>
<evidence type="ECO:0000256" key="9">
    <source>
        <dbReference type="ARBA" id="ARBA00023204"/>
    </source>
</evidence>
<dbReference type="InterPro" id="IPR013840">
    <property type="entry name" value="DNAligase_N"/>
</dbReference>
<reference evidence="15" key="2">
    <citation type="submission" date="2016-11" db="EMBL/GenBank/DDBJ databases">
        <authorList>
            <person name="Varghese N."/>
            <person name="Submissions S."/>
        </authorList>
    </citation>
    <scope>NUCLEOTIDE SEQUENCE</scope>
    <source>
        <strain evidence="15">DSM 4029</strain>
    </source>
</reference>
<dbReference type="GO" id="GO:0046872">
    <property type="term" value="F:metal ion binding"/>
    <property type="evidence" value="ECO:0007669"/>
    <property type="project" value="UniProtKB-KW"/>
</dbReference>
<dbReference type="PROSITE" id="PS01055">
    <property type="entry name" value="DNA_LIGASE_N1"/>
    <property type="match status" value="1"/>
</dbReference>
<feature type="binding site" evidence="12">
    <location>
        <position position="134"/>
    </location>
    <ligand>
        <name>NAD(+)</name>
        <dbReference type="ChEBI" id="CHEBI:57540"/>
    </ligand>
</feature>
<feature type="binding site" evidence="12">
    <location>
        <begin position="82"/>
        <end position="83"/>
    </location>
    <ligand>
        <name>NAD(+)</name>
        <dbReference type="ChEBI" id="CHEBI:57540"/>
    </ligand>
</feature>
<dbReference type="Pfam" id="PF01653">
    <property type="entry name" value="DNA_ligase_aden"/>
    <property type="match status" value="1"/>
</dbReference>
<dbReference type="InterPro" id="IPR003583">
    <property type="entry name" value="Hlx-hairpin-Hlx_DNA-bd_motif"/>
</dbReference>
<dbReference type="Pfam" id="PF12826">
    <property type="entry name" value="HHH_2"/>
    <property type="match status" value="1"/>
</dbReference>
<dbReference type="GO" id="GO:0006260">
    <property type="term" value="P:DNA replication"/>
    <property type="evidence" value="ECO:0007669"/>
    <property type="project" value="UniProtKB-KW"/>
</dbReference>
<keyword evidence="17" id="KW-1185">Reference proteome</keyword>
<dbReference type="SUPFAM" id="SSF47781">
    <property type="entry name" value="RuvA domain 2-like"/>
    <property type="match status" value="1"/>
</dbReference>
<feature type="binding site" evidence="12">
    <location>
        <position position="400"/>
    </location>
    <ligand>
        <name>Zn(2+)</name>
        <dbReference type="ChEBI" id="CHEBI:29105"/>
    </ligand>
</feature>
<feature type="binding site" evidence="12">
    <location>
        <position position="168"/>
    </location>
    <ligand>
        <name>NAD(+)</name>
        <dbReference type="ChEBI" id="CHEBI:57540"/>
    </ligand>
</feature>
<evidence type="ECO:0000313" key="15">
    <source>
        <dbReference type="EMBL" id="SHF76971.1"/>
    </source>
</evidence>
<keyword evidence="5 12" id="KW-0227">DNA damage</keyword>
<dbReference type="AlphaFoldDB" id="A0AAQ1RV37"/>
<feature type="domain" description="BRCT" evidence="13">
    <location>
        <begin position="580"/>
        <end position="657"/>
    </location>
</feature>
<dbReference type="NCBIfam" id="NF005932">
    <property type="entry name" value="PRK07956.1"/>
    <property type="match status" value="1"/>
</dbReference>
<feature type="binding site" evidence="12">
    <location>
        <position position="308"/>
    </location>
    <ligand>
        <name>NAD(+)</name>
        <dbReference type="ChEBI" id="CHEBI:57540"/>
    </ligand>
</feature>
<dbReference type="Gene3D" id="1.10.287.610">
    <property type="entry name" value="Helix hairpin bin"/>
    <property type="match status" value="1"/>
</dbReference>
<dbReference type="GO" id="GO:0005829">
    <property type="term" value="C:cytosol"/>
    <property type="evidence" value="ECO:0007669"/>
    <property type="project" value="TreeGrafter"/>
</dbReference>
<reference evidence="14 17" key="3">
    <citation type="journal article" date="2019" name="Nat. Med.">
        <title>A library of human gut bacterial isolates paired with longitudinal multiomics data enables mechanistic microbiome research.</title>
        <authorList>
            <person name="Poyet M."/>
            <person name="Groussin M."/>
            <person name="Gibbons S.M."/>
            <person name="Avila-Pacheco J."/>
            <person name="Jiang X."/>
            <person name="Kearney S.M."/>
            <person name="Perrotta A.R."/>
            <person name="Berdy B."/>
            <person name="Zhao S."/>
            <person name="Lieberman T.D."/>
            <person name="Swanson P.K."/>
            <person name="Smith M."/>
            <person name="Roesemann S."/>
            <person name="Alexander J.E."/>
            <person name="Rich S.A."/>
            <person name="Livny J."/>
            <person name="Vlamakis H."/>
            <person name="Clish C."/>
            <person name="Bullock K."/>
            <person name="Deik A."/>
            <person name="Scott J."/>
            <person name="Pierce K.A."/>
            <person name="Xavier R.J."/>
            <person name="Alm E.J."/>
        </authorList>
    </citation>
    <scope>NUCLEOTIDE SEQUENCE [LARGE SCALE GENOMIC DNA]</scope>
    <source>
        <strain evidence="14 17">BIOML-A2</strain>
    </source>
</reference>
<keyword evidence="9 12" id="KW-0234">DNA repair</keyword>
<dbReference type="EMBL" id="FQVY01000001">
    <property type="protein sequence ID" value="SHF76971.1"/>
    <property type="molecule type" value="Genomic_DNA"/>
</dbReference>